<dbReference type="Pfam" id="PF00753">
    <property type="entry name" value="Lactamase_B"/>
    <property type="match status" value="1"/>
</dbReference>
<accession>A0AAD8I828</accession>
<dbReference type="CDD" id="cd07727">
    <property type="entry name" value="YmaE-like_MBL-fold"/>
    <property type="match status" value="1"/>
</dbReference>
<dbReference type="Pfam" id="PF13370">
    <property type="entry name" value="Fer4_13"/>
    <property type="match status" value="1"/>
</dbReference>
<dbReference type="PANTHER" id="PTHR42773">
    <property type="entry name" value="METALLO-BETA-LACTAMASE-RELATED"/>
    <property type="match status" value="1"/>
</dbReference>
<dbReference type="Proteomes" id="UP001237642">
    <property type="component" value="Unassembled WGS sequence"/>
</dbReference>
<keyword evidence="3" id="KW-1185">Reference proteome</keyword>
<name>A0AAD8I828_9APIA</name>
<dbReference type="Gene3D" id="3.30.70.20">
    <property type="match status" value="1"/>
</dbReference>
<reference evidence="2" key="1">
    <citation type="submission" date="2023-02" db="EMBL/GenBank/DDBJ databases">
        <title>Genome of toxic invasive species Heracleum sosnowskyi carries increased number of genes despite the absence of recent whole-genome duplications.</title>
        <authorList>
            <person name="Schelkunov M."/>
            <person name="Shtratnikova V."/>
            <person name="Makarenko M."/>
            <person name="Klepikova A."/>
            <person name="Omelchenko D."/>
            <person name="Novikova G."/>
            <person name="Obukhova E."/>
            <person name="Bogdanov V."/>
            <person name="Penin A."/>
            <person name="Logacheva M."/>
        </authorList>
    </citation>
    <scope>NUCLEOTIDE SEQUENCE</scope>
    <source>
        <strain evidence="2">Hsosn_3</strain>
        <tissue evidence="2">Leaf</tissue>
    </source>
</reference>
<dbReference type="SMART" id="SM00849">
    <property type="entry name" value="Lactamase_B"/>
    <property type="match status" value="1"/>
</dbReference>
<dbReference type="AlphaFoldDB" id="A0AAD8I828"/>
<gene>
    <name evidence="2" type="ORF">POM88_027227</name>
</gene>
<dbReference type="PANTHER" id="PTHR42773:SF1">
    <property type="entry name" value="METALLO-BETA-LACTAMASE FAMILY PROTEIN"/>
    <property type="match status" value="1"/>
</dbReference>
<protein>
    <submittedName>
        <fullName evidence="2">Beta-lactamase-like protein 2</fullName>
    </submittedName>
</protein>
<proteinExistence type="predicted"/>
<dbReference type="SUPFAM" id="SSF54862">
    <property type="entry name" value="4Fe-4S ferredoxins"/>
    <property type="match status" value="1"/>
</dbReference>
<reference evidence="2" key="2">
    <citation type="submission" date="2023-05" db="EMBL/GenBank/DDBJ databases">
        <authorList>
            <person name="Schelkunov M.I."/>
        </authorList>
    </citation>
    <scope>NUCLEOTIDE SEQUENCE</scope>
    <source>
        <strain evidence="2">Hsosn_3</strain>
        <tissue evidence="2">Leaf</tissue>
    </source>
</reference>
<dbReference type="EMBL" id="JAUIZM010000006">
    <property type="protein sequence ID" value="KAK1380483.1"/>
    <property type="molecule type" value="Genomic_DNA"/>
</dbReference>
<evidence type="ECO:0000313" key="3">
    <source>
        <dbReference type="Proteomes" id="UP001237642"/>
    </source>
</evidence>
<evidence type="ECO:0000313" key="2">
    <source>
        <dbReference type="EMBL" id="KAK1380483.1"/>
    </source>
</evidence>
<sequence length="350" mass="39256">MEVGGATALARPVFGFKKVGSFNLKRCFNSGTHNKCSPFVVKAIQSQNKSYVKASSSKRERRPQNVLGDFFVDHTCIDCDTCRWMAPEIFSRADGMSAVSKQPESKEERVKALQALLSCPTSSIRTEKPPADILEVQKTFPIPVNEQRIPGVYHCGYHSDKSYGAASYFIVHPEGNILVDSPKYTDKLARRLEMMGGARYMFLTHRDDIADHMKWSKRLNCDRIIHSEEVDASTADVERKLQGSGPWNLADDLELLHTPGHTKGSVCLLHKSLKVLFAGDHVAMGESGLSIWEIYNWFSVPLQIKSVEKLMQFNFEWILPGHGRRAEFRDIEDKNSALESFLAASATGLD</sequence>
<dbReference type="InterPro" id="IPR001279">
    <property type="entry name" value="Metallo-B-lactamas"/>
</dbReference>
<dbReference type="InterPro" id="IPR036866">
    <property type="entry name" value="RibonucZ/Hydroxyglut_hydro"/>
</dbReference>
<comment type="caution">
    <text evidence="2">The sequence shown here is derived from an EMBL/GenBank/DDBJ whole genome shotgun (WGS) entry which is preliminary data.</text>
</comment>
<dbReference type="SUPFAM" id="SSF56281">
    <property type="entry name" value="Metallo-hydrolase/oxidoreductase"/>
    <property type="match status" value="1"/>
</dbReference>
<organism evidence="2 3">
    <name type="scientific">Heracleum sosnowskyi</name>
    <dbReference type="NCBI Taxonomy" id="360622"/>
    <lineage>
        <taxon>Eukaryota</taxon>
        <taxon>Viridiplantae</taxon>
        <taxon>Streptophyta</taxon>
        <taxon>Embryophyta</taxon>
        <taxon>Tracheophyta</taxon>
        <taxon>Spermatophyta</taxon>
        <taxon>Magnoliopsida</taxon>
        <taxon>eudicotyledons</taxon>
        <taxon>Gunneridae</taxon>
        <taxon>Pentapetalae</taxon>
        <taxon>asterids</taxon>
        <taxon>campanulids</taxon>
        <taxon>Apiales</taxon>
        <taxon>Apiaceae</taxon>
        <taxon>Apioideae</taxon>
        <taxon>apioid superclade</taxon>
        <taxon>Tordylieae</taxon>
        <taxon>Tordyliinae</taxon>
        <taxon>Heracleum</taxon>
    </lineage>
</organism>
<feature type="domain" description="Metallo-beta-lactamase" evidence="1">
    <location>
        <begin position="164"/>
        <end position="322"/>
    </location>
</feature>
<evidence type="ECO:0000259" key="1">
    <source>
        <dbReference type="SMART" id="SM00849"/>
    </source>
</evidence>
<dbReference type="Gene3D" id="3.60.15.10">
    <property type="entry name" value="Ribonuclease Z/Hydroxyacylglutathione hydrolase-like"/>
    <property type="match status" value="1"/>
</dbReference>